<dbReference type="InterPro" id="IPR011583">
    <property type="entry name" value="Chitinase_II/V-like_cat"/>
</dbReference>
<dbReference type="FunFam" id="3.10.50.10:FF:000001">
    <property type="entry name" value="Chitinase 3-like 1"/>
    <property type="match status" value="1"/>
</dbReference>
<keyword evidence="11" id="KW-1185">Reference proteome</keyword>
<dbReference type="PANTHER" id="PTHR11177:SF248">
    <property type="entry name" value="CHITOTRIOSIDASE-1"/>
    <property type="match status" value="1"/>
</dbReference>
<dbReference type="SMART" id="SM00494">
    <property type="entry name" value="ChtBD2"/>
    <property type="match status" value="1"/>
</dbReference>
<gene>
    <name evidence="10" type="ORF">SMAX5B_000981</name>
</gene>
<dbReference type="PROSITE" id="PS51910">
    <property type="entry name" value="GH18_2"/>
    <property type="match status" value="1"/>
</dbReference>
<dbReference type="PROSITE" id="PS50940">
    <property type="entry name" value="CHIT_BIND_II"/>
    <property type="match status" value="1"/>
</dbReference>
<dbReference type="SUPFAM" id="SSF51445">
    <property type="entry name" value="(Trans)glycosidases"/>
    <property type="match status" value="1"/>
</dbReference>
<dbReference type="STRING" id="52904.ENSSMAP00000019346"/>
<evidence type="ECO:0000256" key="7">
    <source>
        <dbReference type="ARBA" id="ARBA00023326"/>
    </source>
</evidence>
<evidence type="ECO:0000313" key="10">
    <source>
        <dbReference type="EMBL" id="AWP10330.1"/>
    </source>
</evidence>
<keyword evidence="4" id="KW-0147">Chitin-binding</keyword>
<keyword evidence="5" id="KW-0146">Chitin degradation</keyword>
<sequence>PPSEHYYKTPLKTHPQSQQRETVVASISNILIFFPVVSSLGTSNMGKLILTAGLCLLMTSMASSYKLVCYYTSWSNYRTGEGKLTPSDVDPFQCTHLIFAFASINYDNELIPGDQRDIESYKTFNGLKDRNPDLKTLLAVGGQTFCKSQFRSMASTKAKRDRFIKSSIQLLRNYGFDGINLDWQFPTNSRRKFTWLCKELLRAFSKEAEETGSPRLLVTSAVSASKGIIDESYEMAKIANYLDFLNVMTYNFHGFWDSVTGHHSPLDQRTADDQLNTAFAMKYWQDQGVPAEKLILGLAAFGRTFTLSTTSSGVGAPISNVGKAGPYTMEAGSLSYYEVCLALEGKQIEWITDQKVPYGVAGDQWIGFDNKESIDAKVKHVKDNNLGGVFVWSLDHDDFNGNFCKEGKYPLVSHLRSILVPGTSADFCKGKNDGNYPIPNDPYSFYQCSNGVSYTQKCQGTLVYNPSCDCCNWPQVGVHP</sequence>
<dbReference type="GO" id="GO:0006032">
    <property type="term" value="P:chitin catabolic process"/>
    <property type="evidence" value="ECO:0007669"/>
    <property type="project" value="UniProtKB-KW"/>
</dbReference>
<evidence type="ECO:0000256" key="3">
    <source>
        <dbReference type="ARBA" id="ARBA00012729"/>
    </source>
</evidence>
<comment type="similarity">
    <text evidence="2">Belongs to the glycosyl hydrolase 18 family. Chitinase class II subfamily.</text>
</comment>
<dbReference type="Gene3D" id="2.170.140.10">
    <property type="entry name" value="Chitin binding domain"/>
    <property type="match status" value="1"/>
</dbReference>
<evidence type="ECO:0000256" key="1">
    <source>
        <dbReference type="ARBA" id="ARBA00000822"/>
    </source>
</evidence>
<evidence type="ECO:0000313" key="11">
    <source>
        <dbReference type="Proteomes" id="UP000246464"/>
    </source>
</evidence>
<dbReference type="InterPro" id="IPR002557">
    <property type="entry name" value="Chitin-bd_dom"/>
</dbReference>
<evidence type="ECO:0000256" key="5">
    <source>
        <dbReference type="ARBA" id="ARBA00023024"/>
    </source>
</evidence>
<dbReference type="EC" id="3.2.1.14" evidence="3"/>
<feature type="non-terminal residue" evidence="10">
    <location>
        <position position="1"/>
    </location>
</feature>
<evidence type="ECO:0000259" key="9">
    <source>
        <dbReference type="PROSITE" id="PS51910"/>
    </source>
</evidence>
<comment type="catalytic activity">
    <reaction evidence="1">
        <text>Random endo-hydrolysis of N-acetyl-beta-D-glucosaminide (1-&gt;4)-beta-linkages in chitin and chitodextrins.</text>
        <dbReference type="EC" id="3.2.1.14"/>
    </reaction>
</comment>
<keyword evidence="6" id="KW-1015">Disulfide bond</keyword>
<keyword evidence="7" id="KW-0119">Carbohydrate metabolism</keyword>
<dbReference type="InterPro" id="IPR017853">
    <property type="entry name" value="GH"/>
</dbReference>
<dbReference type="SMART" id="SM00636">
    <property type="entry name" value="Glyco_18"/>
    <property type="match status" value="1"/>
</dbReference>
<keyword evidence="7" id="KW-0624">Polysaccharide degradation</keyword>
<dbReference type="Gene3D" id="3.20.20.80">
    <property type="entry name" value="Glycosidases"/>
    <property type="match status" value="1"/>
</dbReference>
<dbReference type="PANTHER" id="PTHR11177">
    <property type="entry name" value="CHITINASE"/>
    <property type="match status" value="1"/>
</dbReference>
<evidence type="ECO:0000256" key="6">
    <source>
        <dbReference type="ARBA" id="ARBA00023157"/>
    </source>
</evidence>
<protein>
    <recommendedName>
        <fullName evidence="3">chitinase</fullName>
        <ecNumber evidence="3">3.2.1.14</ecNumber>
    </recommendedName>
</protein>
<dbReference type="InterPro" id="IPR036508">
    <property type="entry name" value="Chitin-bd_dom_sf"/>
</dbReference>
<proteinExistence type="inferred from homology"/>
<dbReference type="EMBL" id="CP026253">
    <property type="protein sequence ID" value="AWP10330.1"/>
    <property type="molecule type" value="Genomic_DNA"/>
</dbReference>
<evidence type="ECO:0000256" key="4">
    <source>
        <dbReference type="ARBA" id="ARBA00022669"/>
    </source>
</evidence>
<dbReference type="SUPFAM" id="SSF57625">
    <property type="entry name" value="Invertebrate chitin-binding proteins"/>
    <property type="match status" value="1"/>
</dbReference>
<dbReference type="GO" id="GO:0008061">
    <property type="term" value="F:chitin binding"/>
    <property type="evidence" value="ECO:0007669"/>
    <property type="project" value="UniProtKB-KW"/>
</dbReference>
<accession>A0A2U9C2U1</accession>
<dbReference type="GO" id="GO:0008843">
    <property type="term" value="F:endochitinase activity"/>
    <property type="evidence" value="ECO:0007669"/>
    <property type="project" value="UniProtKB-EC"/>
</dbReference>
<dbReference type="SUPFAM" id="SSF54556">
    <property type="entry name" value="Chitinase insertion domain"/>
    <property type="match status" value="1"/>
</dbReference>
<dbReference type="InterPro" id="IPR050314">
    <property type="entry name" value="Glycosyl_Hydrlase_18"/>
</dbReference>
<dbReference type="Pfam" id="PF01607">
    <property type="entry name" value="CBM_14"/>
    <property type="match status" value="1"/>
</dbReference>
<dbReference type="Proteomes" id="UP000246464">
    <property type="component" value="Chromosome 11"/>
</dbReference>
<dbReference type="AlphaFoldDB" id="A0A2U9C2U1"/>
<feature type="domain" description="GH18" evidence="9">
    <location>
        <begin position="65"/>
        <end position="422"/>
    </location>
</feature>
<dbReference type="CDD" id="cd02872">
    <property type="entry name" value="GH18_chitolectin_chitotriosidase"/>
    <property type="match status" value="1"/>
</dbReference>
<evidence type="ECO:0000259" key="8">
    <source>
        <dbReference type="PROSITE" id="PS50940"/>
    </source>
</evidence>
<dbReference type="Gene3D" id="3.10.50.10">
    <property type="match status" value="1"/>
</dbReference>
<dbReference type="GO" id="GO:0005576">
    <property type="term" value="C:extracellular region"/>
    <property type="evidence" value="ECO:0007669"/>
    <property type="project" value="InterPro"/>
</dbReference>
<dbReference type="GO" id="GO:0000272">
    <property type="term" value="P:polysaccharide catabolic process"/>
    <property type="evidence" value="ECO:0007669"/>
    <property type="project" value="UniProtKB-KW"/>
</dbReference>
<evidence type="ECO:0000256" key="2">
    <source>
        <dbReference type="ARBA" id="ARBA00009121"/>
    </source>
</evidence>
<dbReference type="InterPro" id="IPR029070">
    <property type="entry name" value="Chitinase_insertion_sf"/>
</dbReference>
<dbReference type="InterPro" id="IPR001223">
    <property type="entry name" value="Glyco_hydro18_cat"/>
</dbReference>
<organism evidence="10 11">
    <name type="scientific">Scophthalmus maximus</name>
    <name type="common">Turbot</name>
    <name type="synonym">Psetta maxima</name>
    <dbReference type="NCBI Taxonomy" id="52904"/>
    <lineage>
        <taxon>Eukaryota</taxon>
        <taxon>Metazoa</taxon>
        <taxon>Chordata</taxon>
        <taxon>Craniata</taxon>
        <taxon>Vertebrata</taxon>
        <taxon>Euteleostomi</taxon>
        <taxon>Actinopterygii</taxon>
        <taxon>Neopterygii</taxon>
        <taxon>Teleostei</taxon>
        <taxon>Neoteleostei</taxon>
        <taxon>Acanthomorphata</taxon>
        <taxon>Carangaria</taxon>
        <taxon>Pleuronectiformes</taxon>
        <taxon>Pleuronectoidei</taxon>
        <taxon>Scophthalmidae</taxon>
        <taxon>Scophthalmus</taxon>
    </lineage>
</organism>
<dbReference type="FunFam" id="2.170.140.10:FF:000001">
    <property type="entry name" value="Acidic mammalian chitinase"/>
    <property type="match status" value="1"/>
</dbReference>
<dbReference type="Pfam" id="PF00704">
    <property type="entry name" value="Glyco_hydro_18"/>
    <property type="match status" value="1"/>
</dbReference>
<reference evidence="10 11" key="1">
    <citation type="submission" date="2017-12" db="EMBL/GenBank/DDBJ databases">
        <title>Integrating genomic resources of turbot (Scophthalmus maximus) in depth evaluation of genetic and physical mapping variation across individuals.</title>
        <authorList>
            <person name="Martinez P."/>
        </authorList>
    </citation>
    <scope>NUCLEOTIDE SEQUENCE [LARGE SCALE GENOMIC DNA]</scope>
</reference>
<name>A0A2U9C2U1_SCOMX</name>
<feature type="domain" description="Chitin-binding type-2" evidence="8">
    <location>
        <begin position="425"/>
        <end position="474"/>
    </location>
</feature>